<feature type="compositionally biased region" description="Low complexity" evidence="4">
    <location>
        <begin position="386"/>
        <end position="396"/>
    </location>
</feature>
<dbReference type="OrthoDB" id="410044at2759"/>
<dbReference type="AlphaFoldDB" id="A0A5N6QS60"/>
<dbReference type="Pfam" id="PF00076">
    <property type="entry name" value="RRM_1"/>
    <property type="match status" value="2"/>
</dbReference>
<sequence>MRLAAEDFRQMAAVLLLVAVVDMVLLLLLAIVDAKGGGIIPLEELLQYIISKCPKLYILVLVPLCLLDHVDGVGHVKLYVAPVSRTATEADIRPVFEKHGNVVEVVILKDKRTGQQQGSCFVKYATVDEAEGAIRALSHQYTFPGELAPLVVKYADRKQERPAVVDKLYVGCLNKDASRKEIEEIFFPYGLVEDVYIMRDELKQSRGSGFVKFSHRDMALAAIKALNGTFMMRGCDQPLVVRFADPKKPRTGEIRGNQVFTGMNFASCSQETFARQAPNLGESMGGCFLPNASYPQQPNSTSSLPQAVPQMANQEPVMQQPFPPLQQLPSELSQMPLQETRTPQTSSQSSQQAVSEVQRQFHQIETVEQQLSLQSSHTGTNPPIVPSTSTSPTVPISPQKATSLECDWSEHTCPDGYQYYYNCVSCESRWEMPEEYSLYEHQLQKYQNLQNHSHQLQTPLPVLSTQRLIQTEEELDHVQLRTESSPVIGPTCA</sequence>
<dbReference type="SUPFAM" id="SSF54928">
    <property type="entry name" value="RNA-binding domain, RBD"/>
    <property type="match status" value="2"/>
</dbReference>
<dbReference type="Proteomes" id="UP000327013">
    <property type="component" value="Chromosome 2"/>
</dbReference>
<feature type="transmembrane region" description="Helical" evidence="5">
    <location>
        <begin position="12"/>
        <end position="32"/>
    </location>
</feature>
<dbReference type="CDD" id="cd00201">
    <property type="entry name" value="WW"/>
    <property type="match status" value="1"/>
</dbReference>
<evidence type="ECO:0000256" key="3">
    <source>
        <dbReference type="PROSITE-ProRule" id="PRU00176"/>
    </source>
</evidence>
<evidence type="ECO:0000256" key="1">
    <source>
        <dbReference type="ARBA" id="ARBA00022737"/>
    </source>
</evidence>
<keyword evidence="5" id="KW-0472">Membrane</keyword>
<dbReference type="PROSITE" id="PS50020">
    <property type="entry name" value="WW_DOMAIN_2"/>
    <property type="match status" value="1"/>
</dbReference>
<keyword evidence="5" id="KW-0812">Transmembrane</keyword>
<evidence type="ECO:0000259" key="7">
    <source>
        <dbReference type="PROSITE" id="PS50102"/>
    </source>
</evidence>
<gene>
    <name evidence="8" type="ORF">FH972_005762</name>
</gene>
<organism evidence="8 9">
    <name type="scientific">Carpinus fangiana</name>
    <dbReference type="NCBI Taxonomy" id="176857"/>
    <lineage>
        <taxon>Eukaryota</taxon>
        <taxon>Viridiplantae</taxon>
        <taxon>Streptophyta</taxon>
        <taxon>Embryophyta</taxon>
        <taxon>Tracheophyta</taxon>
        <taxon>Spermatophyta</taxon>
        <taxon>Magnoliopsida</taxon>
        <taxon>eudicotyledons</taxon>
        <taxon>Gunneridae</taxon>
        <taxon>Pentapetalae</taxon>
        <taxon>rosids</taxon>
        <taxon>fabids</taxon>
        <taxon>Fagales</taxon>
        <taxon>Betulaceae</taxon>
        <taxon>Carpinus</taxon>
    </lineage>
</organism>
<reference evidence="8 9" key="1">
    <citation type="submission" date="2019-06" db="EMBL/GenBank/DDBJ databases">
        <title>A chromosomal-level reference genome of Carpinus fangiana (Coryloideae, Betulaceae).</title>
        <authorList>
            <person name="Yang X."/>
            <person name="Wang Z."/>
            <person name="Zhang L."/>
            <person name="Hao G."/>
            <person name="Liu J."/>
            <person name="Yang Y."/>
        </authorList>
    </citation>
    <scope>NUCLEOTIDE SEQUENCE [LARGE SCALE GENOMIC DNA]</scope>
    <source>
        <strain evidence="8">Cfa_2016G</strain>
        <tissue evidence="8">Leaf</tissue>
    </source>
</reference>
<dbReference type="InterPro" id="IPR036020">
    <property type="entry name" value="WW_dom_sf"/>
</dbReference>
<dbReference type="PANTHER" id="PTHR24012">
    <property type="entry name" value="RNA BINDING PROTEIN"/>
    <property type="match status" value="1"/>
</dbReference>
<keyword evidence="2 3" id="KW-0694">RNA-binding</keyword>
<name>A0A5N6QS60_9ROSI</name>
<dbReference type="Pfam" id="PF00397">
    <property type="entry name" value="WW"/>
    <property type="match status" value="1"/>
</dbReference>
<dbReference type="PROSITE" id="PS50102">
    <property type="entry name" value="RRM"/>
    <property type="match status" value="2"/>
</dbReference>
<dbReference type="SMART" id="SM00360">
    <property type="entry name" value="RRM"/>
    <property type="match status" value="2"/>
</dbReference>
<accession>A0A5N6QS60</accession>
<dbReference type="Gene3D" id="2.20.70.10">
    <property type="match status" value="1"/>
</dbReference>
<keyword evidence="9" id="KW-1185">Reference proteome</keyword>
<protein>
    <recommendedName>
        <fullName evidence="10">Flowering time control protein FCA</fullName>
    </recommendedName>
</protein>
<feature type="domain" description="RRM" evidence="7">
    <location>
        <begin position="76"/>
        <end position="157"/>
    </location>
</feature>
<feature type="region of interest" description="Disordered" evidence="4">
    <location>
        <begin position="336"/>
        <end position="396"/>
    </location>
</feature>
<evidence type="ECO:0000256" key="5">
    <source>
        <dbReference type="SAM" id="Phobius"/>
    </source>
</evidence>
<dbReference type="SMART" id="SM00456">
    <property type="entry name" value="WW"/>
    <property type="match status" value="1"/>
</dbReference>
<dbReference type="PROSITE" id="PS01159">
    <property type="entry name" value="WW_DOMAIN_1"/>
    <property type="match status" value="1"/>
</dbReference>
<evidence type="ECO:0000256" key="2">
    <source>
        <dbReference type="ARBA" id="ARBA00022884"/>
    </source>
</evidence>
<feature type="compositionally biased region" description="Low complexity" evidence="4">
    <location>
        <begin position="336"/>
        <end position="360"/>
    </location>
</feature>
<feature type="domain" description="RRM" evidence="7">
    <location>
        <begin position="166"/>
        <end position="246"/>
    </location>
</feature>
<feature type="domain" description="WW" evidence="6">
    <location>
        <begin position="402"/>
        <end position="435"/>
    </location>
</feature>
<evidence type="ECO:0008006" key="10">
    <source>
        <dbReference type="Google" id="ProtNLM"/>
    </source>
</evidence>
<dbReference type="SUPFAM" id="SSF51045">
    <property type="entry name" value="WW domain"/>
    <property type="match status" value="1"/>
</dbReference>
<feature type="compositionally biased region" description="Polar residues" evidence="4">
    <location>
        <begin position="361"/>
        <end position="381"/>
    </location>
</feature>
<keyword evidence="5" id="KW-1133">Transmembrane helix</keyword>
<dbReference type="InterPro" id="IPR035979">
    <property type="entry name" value="RBD_domain_sf"/>
</dbReference>
<dbReference type="InterPro" id="IPR000504">
    <property type="entry name" value="RRM_dom"/>
</dbReference>
<evidence type="ECO:0000259" key="6">
    <source>
        <dbReference type="PROSITE" id="PS50020"/>
    </source>
</evidence>
<evidence type="ECO:0000313" key="8">
    <source>
        <dbReference type="EMBL" id="KAE8009318.1"/>
    </source>
</evidence>
<dbReference type="InterPro" id="IPR012677">
    <property type="entry name" value="Nucleotide-bd_a/b_plait_sf"/>
</dbReference>
<evidence type="ECO:0000313" key="9">
    <source>
        <dbReference type="Proteomes" id="UP000327013"/>
    </source>
</evidence>
<dbReference type="InterPro" id="IPR001202">
    <property type="entry name" value="WW_dom"/>
</dbReference>
<evidence type="ECO:0000256" key="4">
    <source>
        <dbReference type="SAM" id="MobiDB-lite"/>
    </source>
</evidence>
<proteinExistence type="predicted"/>
<keyword evidence="1" id="KW-0677">Repeat</keyword>
<dbReference type="Gene3D" id="3.30.70.330">
    <property type="match status" value="2"/>
</dbReference>
<dbReference type="GO" id="GO:0003723">
    <property type="term" value="F:RNA binding"/>
    <property type="evidence" value="ECO:0007669"/>
    <property type="project" value="UniProtKB-UniRule"/>
</dbReference>
<dbReference type="EMBL" id="CM017322">
    <property type="protein sequence ID" value="KAE8009318.1"/>
    <property type="molecule type" value="Genomic_DNA"/>
</dbReference>